<dbReference type="InterPro" id="IPR016059">
    <property type="entry name" value="DNA_ligase_ATP-dep_CS"/>
</dbReference>
<evidence type="ECO:0000313" key="3">
    <source>
        <dbReference type="Proteomes" id="UP000254291"/>
    </source>
</evidence>
<dbReference type="EMBL" id="UGQM01000001">
    <property type="protein sequence ID" value="STZ41270.1"/>
    <property type="molecule type" value="Genomic_DNA"/>
</dbReference>
<dbReference type="GO" id="GO:0003910">
    <property type="term" value="F:DNA ligase (ATP) activity"/>
    <property type="evidence" value="ECO:0007669"/>
    <property type="project" value="InterPro"/>
</dbReference>
<dbReference type="GO" id="GO:0006281">
    <property type="term" value="P:DNA repair"/>
    <property type="evidence" value="ECO:0007669"/>
    <property type="project" value="InterPro"/>
</dbReference>
<dbReference type="Proteomes" id="UP000254291">
    <property type="component" value="Unassembled WGS sequence"/>
</dbReference>
<dbReference type="Gene3D" id="3.30.470.30">
    <property type="entry name" value="DNA ligase/mRNA capping enzyme"/>
    <property type="match status" value="1"/>
</dbReference>
<reference evidence="2 3" key="1">
    <citation type="submission" date="2018-06" db="EMBL/GenBank/DDBJ databases">
        <authorList>
            <consortium name="Pathogen Informatics"/>
            <person name="Doyle S."/>
        </authorList>
    </citation>
    <scope>NUCLEOTIDE SEQUENCE [LARGE SCALE GENOMIC DNA]</scope>
    <source>
        <strain evidence="2 3">NCTC10742</strain>
    </source>
</reference>
<sequence length="70" mass="7228">MRDAAYAPMLATLGAPPQGTGRAVEVKADGQRGTIVVADGAVTVFSRNGTDITSLGVGVLRMVENPTSRR</sequence>
<keyword evidence="2" id="KW-0436">Ligase</keyword>
<organism evidence="2 3">
    <name type="scientific">Mycolicibacterium gilvum</name>
    <dbReference type="NCBI Taxonomy" id="1804"/>
    <lineage>
        <taxon>Bacteria</taxon>
        <taxon>Bacillati</taxon>
        <taxon>Actinomycetota</taxon>
        <taxon>Actinomycetes</taxon>
        <taxon>Mycobacteriales</taxon>
        <taxon>Mycobacteriaceae</taxon>
        <taxon>Mycolicibacterium</taxon>
    </lineage>
</organism>
<dbReference type="Pfam" id="PF01068">
    <property type="entry name" value="DNA_ligase_A_M"/>
    <property type="match status" value="1"/>
</dbReference>
<dbReference type="GO" id="GO:0006310">
    <property type="term" value="P:DNA recombination"/>
    <property type="evidence" value="ECO:0007669"/>
    <property type="project" value="InterPro"/>
</dbReference>
<dbReference type="PROSITE" id="PS00697">
    <property type="entry name" value="DNA_LIGASE_A1"/>
    <property type="match status" value="1"/>
</dbReference>
<proteinExistence type="predicted"/>
<dbReference type="SUPFAM" id="SSF56091">
    <property type="entry name" value="DNA ligase/mRNA capping enzyme, catalytic domain"/>
    <property type="match status" value="1"/>
</dbReference>
<protein>
    <submittedName>
        <fullName evidence="2">DNA polymerase LigD-like ligase domain-containing protein</fullName>
    </submittedName>
</protein>
<gene>
    <name evidence="2" type="ORF">NCTC10742_00473</name>
</gene>
<name>A0A378SEZ3_9MYCO</name>
<dbReference type="GO" id="GO:0005524">
    <property type="term" value="F:ATP binding"/>
    <property type="evidence" value="ECO:0007669"/>
    <property type="project" value="InterPro"/>
</dbReference>
<evidence type="ECO:0000259" key="1">
    <source>
        <dbReference type="Pfam" id="PF01068"/>
    </source>
</evidence>
<feature type="domain" description="ATP-dependent DNA ligase family profile" evidence="1">
    <location>
        <begin position="20"/>
        <end position="60"/>
    </location>
</feature>
<dbReference type="AlphaFoldDB" id="A0A378SEZ3"/>
<evidence type="ECO:0000313" key="2">
    <source>
        <dbReference type="EMBL" id="STZ41270.1"/>
    </source>
</evidence>
<dbReference type="InterPro" id="IPR012310">
    <property type="entry name" value="DNA_ligase_ATP-dep_cent"/>
</dbReference>
<accession>A0A378SEZ3</accession>